<evidence type="ECO:0008006" key="6">
    <source>
        <dbReference type="Google" id="ProtNLM"/>
    </source>
</evidence>
<evidence type="ECO:0000313" key="2">
    <source>
        <dbReference type="EMBL" id="KAE9021032.1"/>
    </source>
</evidence>
<keyword evidence="1" id="KW-0732">Signal</keyword>
<proteinExistence type="predicted"/>
<sequence>MFMGLSLSSLAAAEVAKAQPDAAAAVCETHEAPNYWSG</sequence>
<feature type="chain" id="PRO_5036164989" description="RxLR effector protein" evidence="1">
    <location>
        <begin position="19"/>
        <end position="38"/>
    </location>
</feature>
<feature type="signal peptide" evidence="1">
    <location>
        <begin position="1"/>
        <end position="18"/>
    </location>
</feature>
<reference evidence="4 5" key="1">
    <citation type="submission" date="2018-09" db="EMBL/GenBank/DDBJ databases">
        <title>Genomic investigation of the strawberry pathogen Phytophthora fragariae indicates pathogenicity is determined by transcriptional variation in three key races.</title>
        <authorList>
            <person name="Adams T.M."/>
            <person name="Armitage A.D."/>
            <person name="Sobczyk M.K."/>
            <person name="Bates H.J."/>
            <person name="Dunwell J.M."/>
            <person name="Nellist C.F."/>
            <person name="Harrison R.J."/>
        </authorList>
    </citation>
    <scope>NUCLEOTIDE SEQUENCE [LARGE SCALE GENOMIC DNA]</scope>
    <source>
        <strain evidence="3 4">SCRP249</strain>
        <strain evidence="2 5">SCRP324</strain>
    </source>
</reference>
<dbReference type="Proteomes" id="UP000429607">
    <property type="component" value="Unassembled WGS sequence"/>
</dbReference>
<evidence type="ECO:0000256" key="1">
    <source>
        <dbReference type="SAM" id="SignalP"/>
    </source>
</evidence>
<dbReference type="EMBL" id="QXFU01000775">
    <property type="protein sequence ID" value="KAE9021032.1"/>
    <property type="molecule type" value="Genomic_DNA"/>
</dbReference>
<gene>
    <name evidence="3" type="ORF">PR001_g8636</name>
    <name evidence="2" type="ORF">PR002_g12362</name>
</gene>
<organism evidence="2 5">
    <name type="scientific">Phytophthora rubi</name>
    <dbReference type="NCBI Taxonomy" id="129364"/>
    <lineage>
        <taxon>Eukaryota</taxon>
        <taxon>Sar</taxon>
        <taxon>Stramenopiles</taxon>
        <taxon>Oomycota</taxon>
        <taxon>Peronosporomycetes</taxon>
        <taxon>Peronosporales</taxon>
        <taxon>Peronosporaceae</taxon>
        <taxon>Phytophthora</taxon>
    </lineage>
</organism>
<dbReference type="Proteomes" id="UP000435112">
    <property type="component" value="Unassembled WGS sequence"/>
</dbReference>
<evidence type="ECO:0000313" key="5">
    <source>
        <dbReference type="Proteomes" id="UP000435112"/>
    </source>
</evidence>
<name>A0A6A3LNU6_9STRA</name>
<evidence type="ECO:0000313" key="3">
    <source>
        <dbReference type="EMBL" id="KAE9036826.1"/>
    </source>
</evidence>
<evidence type="ECO:0000313" key="4">
    <source>
        <dbReference type="Proteomes" id="UP000429607"/>
    </source>
</evidence>
<comment type="caution">
    <text evidence="2">The sequence shown here is derived from an EMBL/GenBank/DDBJ whole genome shotgun (WGS) entry which is preliminary data.</text>
</comment>
<accession>A0A6A3LNU6</accession>
<dbReference type="AlphaFoldDB" id="A0A6A3LNU6"/>
<protein>
    <recommendedName>
        <fullName evidence="6">RxLR effector protein</fullName>
    </recommendedName>
</protein>
<dbReference type="EMBL" id="QXFV01000462">
    <property type="protein sequence ID" value="KAE9036826.1"/>
    <property type="molecule type" value="Genomic_DNA"/>
</dbReference>